<dbReference type="Pfam" id="PF07183">
    <property type="entry name" value="DUF1403"/>
    <property type="match status" value="1"/>
</dbReference>
<dbReference type="AlphaFoldDB" id="A0A1H3DK15"/>
<keyword evidence="2" id="KW-1185">Reference proteome</keyword>
<proteinExistence type="predicted"/>
<dbReference type="EMBL" id="FNOI01000011">
    <property type="protein sequence ID" value="SDX66755.1"/>
    <property type="molecule type" value="Genomic_DNA"/>
</dbReference>
<protein>
    <recommendedName>
        <fullName evidence="3">DUF1403 family protein</fullName>
    </recommendedName>
</protein>
<organism evidence="1 2">
    <name type="scientific">Litoreibacter albidus</name>
    <dbReference type="NCBI Taxonomy" id="670155"/>
    <lineage>
        <taxon>Bacteria</taxon>
        <taxon>Pseudomonadati</taxon>
        <taxon>Pseudomonadota</taxon>
        <taxon>Alphaproteobacteria</taxon>
        <taxon>Rhodobacterales</taxon>
        <taxon>Roseobacteraceae</taxon>
        <taxon>Litoreibacter</taxon>
    </lineage>
</organism>
<accession>A0A1H3DK15</accession>
<dbReference type="RefSeq" id="WP_089949085.1">
    <property type="nucleotide sequence ID" value="NZ_FNOI01000011.1"/>
</dbReference>
<sequence>MTYQPTDISDDQNTLPKLPAWVTSARPKTPEDVAFLSGAALSHLHLVLEREDVPRSLLRARLALRAAEACVTHQGRPERAGDLRDAVAFLHPGDSPGPSGEIALSWQRAVARPVSVDALQGALLDVGPERIATWLDAYDQCGAGHVGAASRAAAVLQTVLEERPRDPSTALLLADAALAQALGWTHVVPLLALGLKRGDLRTEGDELRTSVHRALVAAAVEVIREGADLARRAARLREVAPRLRAKGAEDAVTVFLARDAVAPAALTSLRSDRAARRFCDRLVDLGAVRELTGRDTFRLYGL</sequence>
<gene>
    <name evidence="1" type="ORF">SAMN04488001_0156</name>
</gene>
<evidence type="ECO:0000313" key="2">
    <source>
        <dbReference type="Proteomes" id="UP000199441"/>
    </source>
</evidence>
<evidence type="ECO:0008006" key="3">
    <source>
        <dbReference type="Google" id="ProtNLM"/>
    </source>
</evidence>
<dbReference type="InterPro" id="IPR009843">
    <property type="entry name" value="DUF1403"/>
</dbReference>
<dbReference type="OrthoDB" id="7865302at2"/>
<reference evidence="2" key="1">
    <citation type="submission" date="2016-10" db="EMBL/GenBank/DDBJ databases">
        <authorList>
            <person name="Varghese N."/>
            <person name="Submissions S."/>
        </authorList>
    </citation>
    <scope>NUCLEOTIDE SEQUENCE [LARGE SCALE GENOMIC DNA]</scope>
    <source>
        <strain evidence="2">DSM 26922</strain>
    </source>
</reference>
<dbReference type="Proteomes" id="UP000199441">
    <property type="component" value="Unassembled WGS sequence"/>
</dbReference>
<dbReference type="STRING" id="670155.SAMN04488001_0156"/>
<evidence type="ECO:0000313" key="1">
    <source>
        <dbReference type="EMBL" id="SDX66755.1"/>
    </source>
</evidence>
<name>A0A1H3DK15_9RHOB</name>